<feature type="domain" description="Trichome birefringence-like N-terminal" evidence="11">
    <location>
        <begin position="58"/>
        <end position="108"/>
    </location>
</feature>
<evidence type="ECO:0008006" key="14">
    <source>
        <dbReference type="Google" id="ProtNLM"/>
    </source>
</evidence>
<keyword evidence="13" id="KW-1185">Reference proteome</keyword>
<feature type="chain" id="PRO_5044854261" description="Trichome birefringence-like N-terminal domain-containing protein" evidence="9">
    <location>
        <begin position="27"/>
        <end position="443"/>
    </location>
</feature>
<keyword evidence="5" id="KW-0735">Signal-anchor</keyword>
<evidence type="ECO:0000259" key="10">
    <source>
        <dbReference type="Pfam" id="PF13839"/>
    </source>
</evidence>
<reference evidence="12" key="1">
    <citation type="submission" date="2024-10" db="EMBL/GenBank/DDBJ databases">
        <authorList>
            <person name="Ryan C."/>
        </authorList>
    </citation>
    <scope>NUCLEOTIDE SEQUENCE [LARGE SCALE GENOMIC DNA]</scope>
</reference>
<dbReference type="Pfam" id="PF13839">
    <property type="entry name" value="PC-Esterase"/>
    <property type="match status" value="2"/>
</dbReference>
<feature type="domain" description="Trichome birefringence-like C-terminal" evidence="10">
    <location>
        <begin position="110"/>
        <end position="300"/>
    </location>
</feature>
<keyword evidence="8" id="KW-0472">Membrane</keyword>
<dbReference type="GO" id="GO:0000139">
    <property type="term" value="C:Golgi membrane"/>
    <property type="evidence" value="ECO:0007669"/>
    <property type="project" value="UniProtKB-SubCell"/>
</dbReference>
<evidence type="ECO:0000256" key="7">
    <source>
        <dbReference type="ARBA" id="ARBA00023034"/>
    </source>
</evidence>
<dbReference type="PANTHER" id="PTHR32285">
    <property type="entry name" value="PROTEIN TRICHOME BIREFRINGENCE-LIKE 9-RELATED"/>
    <property type="match status" value="1"/>
</dbReference>
<evidence type="ECO:0000256" key="3">
    <source>
        <dbReference type="ARBA" id="ARBA00022679"/>
    </source>
</evidence>
<sequence>MHARHVFVSSVLSVFLFLLALCLVALLPPRGSPPPRSFFQPWLPPLGSRSGTAAHGSECDYSDGRWVRDAGATLYMEDCPFLDPGFRCLRSGRRDGEFRHWRWQPRRCPIPKFNATEMLERSRNGRIVFAGDSIGRNQWESMVCMLAGSGASPPARVYEQSGKPISRHKGYLSMVFADYNLSVEYYRAPMVVMVDRFPANGSGSSGVRGAIRLDVLSQHADRWAGADVLVLNTGHWWNVHKTVKAGNYFMVGDRLNKTMDIKEAFRVSLQTVKDWELSSARFSKSYFFFRSYSPSHYRQVTYQFRILQLNMKSIHVALTEAVNTCWKNGSNGTWNTGGSCAGQRDPLITTDHFGEEDSWINAMIAKTTEGIRSHGRKARFLNITHMTELRPDGHPSRYREPGTPLDAPEDCSHWCLPGVPDTWNEVLYAELLSMGFGTRTKHR</sequence>
<dbReference type="InterPro" id="IPR025846">
    <property type="entry name" value="TBL_N"/>
</dbReference>
<dbReference type="InterPro" id="IPR029962">
    <property type="entry name" value="TBL"/>
</dbReference>
<evidence type="ECO:0000256" key="1">
    <source>
        <dbReference type="ARBA" id="ARBA00004323"/>
    </source>
</evidence>
<name>A0ABC9BU74_9POAL</name>
<dbReference type="EMBL" id="OZ075137">
    <property type="protein sequence ID" value="CAL5006944.1"/>
    <property type="molecule type" value="Genomic_DNA"/>
</dbReference>
<evidence type="ECO:0000313" key="12">
    <source>
        <dbReference type="EMBL" id="CAL5006944.1"/>
    </source>
</evidence>
<gene>
    <name evidence="12" type="ORF">URODEC1_LOCUS68282</name>
</gene>
<keyword evidence="7" id="KW-0333">Golgi apparatus</keyword>
<evidence type="ECO:0000256" key="5">
    <source>
        <dbReference type="ARBA" id="ARBA00022968"/>
    </source>
</evidence>
<comment type="similarity">
    <text evidence="2">Belongs to the PC-esterase family. TBL subfamily.</text>
</comment>
<dbReference type="PANTHER" id="PTHR32285:SF53">
    <property type="entry name" value="PROTEIN TRICHOME BIREFRINGENCE-LIKE 9"/>
    <property type="match status" value="1"/>
</dbReference>
<proteinExistence type="inferred from homology"/>
<dbReference type="AlphaFoldDB" id="A0ABC9BU74"/>
<keyword evidence="6" id="KW-1133">Transmembrane helix</keyword>
<dbReference type="Pfam" id="PF14416">
    <property type="entry name" value="PMR5N"/>
    <property type="match status" value="1"/>
</dbReference>
<keyword evidence="9" id="KW-0732">Signal</keyword>
<dbReference type="InterPro" id="IPR026057">
    <property type="entry name" value="TBL_C"/>
</dbReference>
<dbReference type="Proteomes" id="UP001497457">
    <property type="component" value="Chromosome 27b"/>
</dbReference>
<protein>
    <recommendedName>
        <fullName evidence="14">Trichome birefringence-like N-terminal domain-containing protein</fullName>
    </recommendedName>
</protein>
<evidence type="ECO:0000256" key="9">
    <source>
        <dbReference type="SAM" id="SignalP"/>
    </source>
</evidence>
<keyword evidence="3" id="KW-0808">Transferase</keyword>
<evidence type="ECO:0000256" key="4">
    <source>
        <dbReference type="ARBA" id="ARBA00022692"/>
    </source>
</evidence>
<evidence type="ECO:0000256" key="6">
    <source>
        <dbReference type="ARBA" id="ARBA00022989"/>
    </source>
</evidence>
<feature type="domain" description="Trichome birefringence-like C-terminal" evidence="10">
    <location>
        <begin position="330"/>
        <end position="429"/>
    </location>
</feature>
<evidence type="ECO:0000256" key="2">
    <source>
        <dbReference type="ARBA" id="ARBA00007727"/>
    </source>
</evidence>
<evidence type="ECO:0000313" key="13">
    <source>
        <dbReference type="Proteomes" id="UP001497457"/>
    </source>
</evidence>
<feature type="signal peptide" evidence="9">
    <location>
        <begin position="1"/>
        <end position="26"/>
    </location>
</feature>
<comment type="subcellular location">
    <subcellularLocation>
        <location evidence="1">Golgi apparatus membrane</location>
        <topology evidence="1">Single-pass type II membrane protein</topology>
    </subcellularLocation>
</comment>
<evidence type="ECO:0000256" key="8">
    <source>
        <dbReference type="ARBA" id="ARBA00023136"/>
    </source>
</evidence>
<organism evidence="12 13">
    <name type="scientific">Urochloa decumbens</name>
    <dbReference type="NCBI Taxonomy" id="240449"/>
    <lineage>
        <taxon>Eukaryota</taxon>
        <taxon>Viridiplantae</taxon>
        <taxon>Streptophyta</taxon>
        <taxon>Embryophyta</taxon>
        <taxon>Tracheophyta</taxon>
        <taxon>Spermatophyta</taxon>
        <taxon>Magnoliopsida</taxon>
        <taxon>Liliopsida</taxon>
        <taxon>Poales</taxon>
        <taxon>Poaceae</taxon>
        <taxon>PACMAD clade</taxon>
        <taxon>Panicoideae</taxon>
        <taxon>Panicodae</taxon>
        <taxon>Paniceae</taxon>
        <taxon>Melinidinae</taxon>
        <taxon>Urochloa</taxon>
    </lineage>
</organism>
<accession>A0ABC9BU74</accession>
<keyword evidence="4" id="KW-0812">Transmembrane</keyword>
<dbReference type="GO" id="GO:1990538">
    <property type="term" value="F:xylan O-acetyltransferase activity"/>
    <property type="evidence" value="ECO:0007669"/>
    <property type="project" value="UniProtKB-ARBA"/>
</dbReference>
<evidence type="ECO:0000259" key="11">
    <source>
        <dbReference type="Pfam" id="PF14416"/>
    </source>
</evidence>